<dbReference type="PANTHER" id="PTHR42732">
    <property type="entry name" value="BETA-GALACTOSIDASE"/>
    <property type="match status" value="1"/>
</dbReference>
<dbReference type="InterPro" id="IPR051913">
    <property type="entry name" value="GH2_Domain-Containing"/>
</dbReference>
<feature type="domain" description="Beta-galactosidase jelly roll" evidence="3">
    <location>
        <begin position="69"/>
        <end position="178"/>
    </location>
</feature>
<dbReference type="InterPro" id="IPR025300">
    <property type="entry name" value="BetaGal_jelly_roll_dom"/>
</dbReference>
<name>A0A2N3HUZ7_9BACT</name>
<proteinExistence type="predicted"/>
<evidence type="ECO:0000256" key="1">
    <source>
        <dbReference type="ARBA" id="ARBA00022801"/>
    </source>
</evidence>
<keyword evidence="2" id="KW-0326">Glycosidase</keyword>
<dbReference type="SUPFAM" id="SSF49785">
    <property type="entry name" value="Galactose-binding domain-like"/>
    <property type="match status" value="2"/>
</dbReference>
<dbReference type="Pfam" id="PF13364">
    <property type="entry name" value="BetaGal_ABD2"/>
    <property type="match status" value="1"/>
</dbReference>
<evidence type="ECO:0000259" key="3">
    <source>
        <dbReference type="Pfam" id="PF13364"/>
    </source>
</evidence>
<evidence type="ECO:0000313" key="5">
    <source>
        <dbReference type="Proteomes" id="UP000233535"/>
    </source>
</evidence>
<keyword evidence="5" id="KW-1185">Reference proteome</keyword>
<dbReference type="Proteomes" id="UP000233535">
    <property type="component" value="Unassembled WGS sequence"/>
</dbReference>
<evidence type="ECO:0000313" key="4">
    <source>
        <dbReference type="EMBL" id="PKQ61880.1"/>
    </source>
</evidence>
<evidence type="ECO:0000256" key="2">
    <source>
        <dbReference type="ARBA" id="ARBA00023295"/>
    </source>
</evidence>
<dbReference type="EMBL" id="MVDD01000011">
    <property type="protein sequence ID" value="PKQ61880.1"/>
    <property type="molecule type" value="Genomic_DNA"/>
</dbReference>
<gene>
    <name evidence="4" type="ORF">BZG02_14745</name>
</gene>
<sequence>MKNLSIIGLINLSERKIEKSMKRMSEQIGKWMKFLFVMFLLCGFTTESRAQNYQKVVDLNGRWKFSIGDNAKWANPNFNDSNWERVDVPSAWENQGFHGYDGYAWYRTNFNNPNVSKTQSLYLKLGNIDDVDEVFINGKKIGQTGSFPPHFSTAYTSNRVYNIPANILLEKNVIAVRVYDDVGEGGIVYGDVSIVLDRDAIPVDIDLQGEWRFKTGRYAHENLQAIDSWDRIIVPGHWENQGYKNYDGYACYALDFKADEKLIVERMVLVLGKIDDIDQVIVNGVLVGQSGEFDPSTVRQYSDSYQQVRGYYLPPNLIKKGQKNRIVVRVFDAMEGGGIYTGSIGLISQDHYIKYWNKRRRR</sequence>
<comment type="caution">
    <text evidence="4">The sequence shown here is derived from an EMBL/GenBank/DDBJ whole genome shotgun (WGS) entry which is preliminary data.</text>
</comment>
<keyword evidence="1" id="KW-0378">Hydrolase</keyword>
<dbReference type="Gene3D" id="2.60.120.260">
    <property type="entry name" value="Galactose-binding domain-like"/>
    <property type="match status" value="2"/>
</dbReference>
<accession>A0A2N3HUZ7</accession>
<protein>
    <recommendedName>
        <fullName evidence="3">Beta-galactosidase jelly roll domain-containing protein</fullName>
    </recommendedName>
</protein>
<dbReference type="InterPro" id="IPR008979">
    <property type="entry name" value="Galactose-bd-like_sf"/>
</dbReference>
<dbReference type="GO" id="GO:0004553">
    <property type="term" value="F:hydrolase activity, hydrolyzing O-glycosyl compounds"/>
    <property type="evidence" value="ECO:0007669"/>
    <property type="project" value="UniProtKB-ARBA"/>
</dbReference>
<organism evidence="4 5">
    <name type="scientific">Labilibaculum filiforme</name>
    <dbReference type="NCBI Taxonomy" id="1940526"/>
    <lineage>
        <taxon>Bacteria</taxon>
        <taxon>Pseudomonadati</taxon>
        <taxon>Bacteroidota</taxon>
        <taxon>Bacteroidia</taxon>
        <taxon>Marinilabiliales</taxon>
        <taxon>Marinifilaceae</taxon>
        <taxon>Labilibaculum</taxon>
    </lineage>
</organism>
<dbReference type="PANTHER" id="PTHR42732:SF1">
    <property type="entry name" value="BETA-MANNOSIDASE"/>
    <property type="match status" value="1"/>
</dbReference>
<dbReference type="AlphaFoldDB" id="A0A2N3HUZ7"/>
<reference evidence="4 5" key="1">
    <citation type="journal article" date="2017" name="Front. Microbiol.">
        <title>Labilibaculum manganireducens gen. nov., sp. nov. and Labilibaculum filiforme sp. nov., Novel Bacteroidetes Isolated from Subsurface Sediments of the Baltic Sea.</title>
        <authorList>
            <person name="Vandieken V."/>
            <person name="Marshall I.P."/>
            <person name="Niemann H."/>
            <person name="Engelen B."/>
            <person name="Cypionka H."/>
        </authorList>
    </citation>
    <scope>NUCLEOTIDE SEQUENCE [LARGE SCALE GENOMIC DNA]</scope>
    <source>
        <strain evidence="4 5">59.16B</strain>
    </source>
</reference>